<sequence>VLTEIELFYMLPYQRRKYNWFPNTIFYEVHIHKLRDLIRDIENEKWTTLEKPYISSLLSKIIRQEDKFKTGISKIAESNQITEISQIKKELEDLTSIKKELEDLNIFKKGLEDLTSIKKGLEDLTSLFDNFKNEVITKLNKSELS</sequence>
<dbReference type="EMBL" id="CAJVQC010066585">
    <property type="protein sequence ID" value="CAG8806556.1"/>
    <property type="molecule type" value="Genomic_DNA"/>
</dbReference>
<keyword evidence="2" id="KW-1185">Reference proteome</keyword>
<gene>
    <name evidence="1" type="ORF">RPERSI_LOCUS22185</name>
</gene>
<protein>
    <submittedName>
        <fullName evidence="1">24166_t:CDS:1</fullName>
    </submittedName>
</protein>
<accession>A0ACA9RSB1</accession>
<dbReference type="Proteomes" id="UP000789920">
    <property type="component" value="Unassembled WGS sequence"/>
</dbReference>
<organism evidence="1 2">
    <name type="scientific">Racocetra persica</name>
    <dbReference type="NCBI Taxonomy" id="160502"/>
    <lineage>
        <taxon>Eukaryota</taxon>
        <taxon>Fungi</taxon>
        <taxon>Fungi incertae sedis</taxon>
        <taxon>Mucoromycota</taxon>
        <taxon>Glomeromycotina</taxon>
        <taxon>Glomeromycetes</taxon>
        <taxon>Diversisporales</taxon>
        <taxon>Gigasporaceae</taxon>
        <taxon>Racocetra</taxon>
    </lineage>
</organism>
<reference evidence="1" key="1">
    <citation type="submission" date="2021-06" db="EMBL/GenBank/DDBJ databases">
        <authorList>
            <person name="Kallberg Y."/>
            <person name="Tangrot J."/>
            <person name="Rosling A."/>
        </authorList>
    </citation>
    <scope>NUCLEOTIDE SEQUENCE</scope>
    <source>
        <strain evidence="1">MA461A</strain>
    </source>
</reference>
<feature type="non-terminal residue" evidence="1">
    <location>
        <position position="1"/>
    </location>
</feature>
<evidence type="ECO:0000313" key="1">
    <source>
        <dbReference type="EMBL" id="CAG8806556.1"/>
    </source>
</evidence>
<evidence type="ECO:0000313" key="2">
    <source>
        <dbReference type="Proteomes" id="UP000789920"/>
    </source>
</evidence>
<comment type="caution">
    <text evidence="1">The sequence shown here is derived from an EMBL/GenBank/DDBJ whole genome shotgun (WGS) entry which is preliminary data.</text>
</comment>
<proteinExistence type="predicted"/>
<name>A0ACA9RSB1_9GLOM</name>